<evidence type="ECO:0000313" key="2">
    <source>
        <dbReference type="Proteomes" id="UP000289437"/>
    </source>
</evidence>
<organism evidence="1 2">
    <name type="scientific">Granulicella sibirica</name>
    <dbReference type="NCBI Taxonomy" id="2479048"/>
    <lineage>
        <taxon>Bacteria</taxon>
        <taxon>Pseudomonadati</taxon>
        <taxon>Acidobacteriota</taxon>
        <taxon>Terriglobia</taxon>
        <taxon>Terriglobales</taxon>
        <taxon>Acidobacteriaceae</taxon>
        <taxon>Granulicella</taxon>
    </lineage>
</organism>
<reference evidence="1 2" key="1">
    <citation type="submission" date="2018-11" db="EMBL/GenBank/DDBJ databases">
        <authorList>
            <person name="Mardanov A.V."/>
            <person name="Ravin N.V."/>
            <person name="Dedysh S.N."/>
        </authorList>
    </citation>
    <scope>NUCLEOTIDE SEQUENCE [LARGE SCALE GENOMIC DNA]</scope>
    <source>
        <strain evidence="1 2">AF10</strain>
    </source>
</reference>
<gene>
    <name evidence="1" type="ORF">GRAN_3872</name>
</gene>
<comment type="caution">
    <text evidence="1">The sequence shown here is derived from an EMBL/GenBank/DDBJ whole genome shotgun (WGS) entry which is preliminary data.</text>
</comment>
<evidence type="ECO:0000313" key="1">
    <source>
        <dbReference type="EMBL" id="RXH54768.1"/>
    </source>
</evidence>
<dbReference type="Proteomes" id="UP000289437">
    <property type="component" value="Unassembled WGS sequence"/>
</dbReference>
<protein>
    <submittedName>
        <fullName evidence="1">Uncharacterized protein</fullName>
    </submittedName>
</protein>
<proteinExistence type="predicted"/>
<name>A0A4Q0SYR2_9BACT</name>
<sequence length="37" mass="4523">MHSDIIDVESWIKLLRFTRKSWRSSRAMRRLCTIWGS</sequence>
<dbReference type="AlphaFoldDB" id="A0A4Q0SYR2"/>
<accession>A0A4Q0SYR2</accession>
<dbReference type="EMBL" id="RDSM01000003">
    <property type="protein sequence ID" value="RXH54768.1"/>
    <property type="molecule type" value="Genomic_DNA"/>
</dbReference>
<reference evidence="2" key="2">
    <citation type="submission" date="2019-02" db="EMBL/GenBank/DDBJ databases">
        <title>Granulicella sibirica sp. nov., a psychrotolerant acidobacterium isolated from an organic soil layer in forested tundra, West Siberia.</title>
        <authorList>
            <person name="Oshkin I.Y."/>
            <person name="Kulichevskaya I.S."/>
            <person name="Rijpstra W.I.C."/>
            <person name="Sinninghe Damste J.S."/>
            <person name="Rakitin A.L."/>
            <person name="Ravin N.V."/>
            <person name="Dedysh S.N."/>
        </authorList>
    </citation>
    <scope>NUCLEOTIDE SEQUENCE [LARGE SCALE GENOMIC DNA]</scope>
    <source>
        <strain evidence="2">AF10</strain>
    </source>
</reference>
<keyword evidence="2" id="KW-1185">Reference proteome</keyword>